<dbReference type="AlphaFoldDB" id="C0GCY7"/>
<evidence type="ECO:0000313" key="11">
    <source>
        <dbReference type="Proteomes" id="UP000006443"/>
    </source>
</evidence>
<evidence type="ECO:0000259" key="9">
    <source>
        <dbReference type="SMART" id="SM00839"/>
    </source>
</evidence>
<dbReference type="PRINTS" id="PR00082">
    <property type="entry name" value="GLFDHDRGNASE"/>
</dbReference>
<name>C0GCY7_DETAL</name>
<evidence type="ECO:0000256" key="2">
    <source>
        <dbReference type="ARBA" id="ARBA00012896"/>
    </source>
</evidence>
<evidence type="ECO:0000256" key="6">
    <source>
        <dbReference type="PIRSR" id="PIRSR000185-2"/>
    </source>
</evidence>
<feature type="site" description="Important for catalysis" evidence="7">
    <location>
        <position position="153"/>
    </location>
</feature>
<dbReference type="PIRSF" id="PIRSF000185">
    <property type="entry name" value="Glu_DH"/>
    <property type="match status" value="1"/>
</dbReference>
<feature type="binding site" evidence="6">
    <location>
        <position position="356"/>
    </location>
    <ligand>
        <name>substrate</name>
    </ligand>
</feature>
<dbReference type="Pfam" id="PF02812">
    <property type="entry name" value="ELFV_dehydrog_N"/>
    <property type="match status" value="1"/>
</dbReference>
<feature type="binding site" evidence="6">
    <location>
        <position position="77"/>
    </location>
    <ligand>
        <name>substrate</name>
    </ligand>
</feature>
<dbReference type="Gene3D" id="3.40.50.10860">
    <property type="entry name" value="Leucine Dehydrogenase, chain A, domain 1"/>
    <property type="match status" value="1"/>
</dbReference>
<dbReference type="CDD" id="cd01076">
    <property type="entry name" value="NAD_bind_1_Glu_DH"/>
    <property type="match status" value="1"/>
</dbReference>
<dbReference type="STRING" id="555088.DealDRAFT_0346"/>
<evidence type="ECO:0000256" key="4">
    <source>
        <dbReference type="PIRNR" id="PIRNR000185"/>
    </source>
</evidence>
<dbReference type="FunFam" id="3.40.50.10860:FF:000003">
    <property type="entry name" value="Glutamate dehydrogenase"/>
    <property type="match status" value="1"/>
</dbReference>
<dbReference type="eggNOG" id="COG0334">
    <property type="taxonomic scope" value="Bacteria"/>
</dbReference>
<comment type="similarity">
    <text evidence="1 4 8">Belongs to the Glu/Leu/Phe/Val dehydrogenases family.</text>
</comment>
<protein>
    <recommendedName>
        <fullName evidence="2 4">Glutamate dehydrogenase</fullName>
    </recommendedName>
</protein>
<dbReference type="SUPFAM" id="SSF53223">
    <property type="entry name" value="Aminoacid dehydrogenase-like, N-terminal domain"/>
    <property type="match status" value="1"/>
</dbReference>
<dbReference type="SMART" id="SM00839">
    <property type="entry name" value="ELFV_dehydrog"/>
    <property type="match status" value="1"/>
</dbReference>
<keyword evidence="6" id="KW-0520">NAD</keyword>
<sequence>MKVCEITGKEKVNTYEVAQRRIREAVARLGLAEDVYEWLKSPDRIVEASIPVEMDDGKIKVFTGYRSQHMDLLGPYKGGIRFHPDVDAYEVKALSIWMTLKCAVARVPFGGGKGAVSCNPRQMSQKELERLSRQYMRSMASFLGPQRDIPAPDVGTNAQVMAWMADEYGKIQQYNDFGVITGKPLDMGGCVGRNTATARGVVYAIREAAKVKDLSMKRATAAVQGFGNVGYYTAVFLEDMGTTVIAVTDSGGGAYNPAGLDVEALMEFKKETGSVKGFPESEDIDSDALFALDCDVIAPCAMENQITRDVACNVQAKIIAEGANGPTTPEADKVLKENGVLVVPDILANCGGVIVSYFEWVQNNYNYYWTEEEIEARLQMKMVEAFNHIYNYQCECEDSPDMREAAFMYAILRLANVMKTRGWIN</sequence>
<organism evidence="10 11">
    <name type="scientific">Dethiobacter alkaliphilus AHT 1</name>
    <dbReference type="NCBI Taxonomy" id="555088"/>
    <lineage>
        <taxon>Bacteria</taxon>
        <taxon>Bacillati</taxon>
        <taxon>Bacillota</taxon>
        <taxon>Dethiobacteria</taxon>
        <taxon>Dethiobacterales</taxon>
        <taxon>Dethiobacteraceae</taxon>
        <taxon>Dethiobacter</taxon>
    </lineage>
</organism>
<gene>
    <name evidence="10" type="ORF">DealDRAFT_0346</name>
</gene>
<reference evidence="10 11" key="1">
    <citation type="submission" date="2009-02" db="EMBL/GenBank/DDBJ databases">
        <title>Sequencing of the draft genome and assembly of Dethiobacter alkaliphilus AHT 1.</title>
        <authorList>
            <consortium name="US DOE Joint Genome Institute (JGI-PGF)"/>
            <person name="Lucas S."/>
            <person name="Copeland A."/>
            <person name="Lapidus A."/>
            <person name="Glavina del Rio T."/>
            <person name="Dalin E."/>
            <person name="Tice H."/>
            <person name="Bruce D."/>
            <person name="Goodwin L."/>
            <person name="Pitluck S."/>
            <person name="Larimer F."/>
            <person name="Land M.L."/>
            <person name="Hauser L."/>
            <person name="Muyzer G."/>
        </authorList>
    </citation>
    <scope>NUCLEOTIDE SEQUENCE [LARGE SCALE GENOMIC DNA]</scope>
    <source>
        <strain evidence="10 11">AHT 1</strain>
    </source>
</reference>
<dbReference type="InterPro" id="IPR033922">
    <property type="entry name" value="NAD_bind_Glu_DH"/>
</dbReference>
<feature type="binding site" evidence="6">
    <location>
        <position position="101"/>
    </location>
    <ligand>
        <name>substrate</name>
    </ligand>
</feature>
<dbReference type="InterPro" id="IPR006095">
    <property type="entry name" value="Glu/Leu/Phe/Val/Trp_DH"/>
</dbReference>
<evidence type="ECO:0000256" key="7">
    <source>
        <dbReference type="PIRSR" id="PIRSR000185-3"/>
    </source>
</evidence>
<feature type="binding site" evidence="6">
    <location>
        <position position="228"/>
    </location>
    <ligand>
        <name>NAD(+)</name>
        <dbReference type="ChEBI" id="CHEBI:57540"/>
    </ligand>
</feature>
<proteinExistence type="inferred from homology"/>
<dbReference type="GO" id="GO:0006538">
    <property type="term" value="P:L-glutamate catabolic process"/>
    <property type="evidence" value="ECO:0007669"/>
    <property type="project" value="TreeGrafter"/>
</dbReference>
<dbReference type="InterPro" id="IPR036291">
    <property type="entry name" value="NAD(P)-bd_dom_sf"/>
</dbReference>
<feature type="active site" description="Proton donor" evidence="5">
    <location>
        <position position="113"/>
    </location>
</feature>
<feature type="domain" description="Glutamate/phenylalanine/leucine/valine/L-tryptophan dehydrogenase C-terminal" evidence="9">
    <location>
        <begin position="190"/>
        <end position="422"/>
    </location>
</feature>
<dbReference type="EMBL" id="ACJM01000001">
    <property type="protein sequence ID" value="EEG79072.1"/>
    <property type="molecule type" value="Genomic_DNA"/>
</dbReference>
<dbReference type="GO" id="GO:0000166">
    <property type="term" value="F:nucleotide binding"/>
    <property type="evidence" value="ECO:0007669"/>
    <property type="project" value="UniProtKB-KW"/>
</dbReference>
<evidence type="ECO:0000256" key="8">
    <source>
        <dbReference type="RuleBase" id="RU004417"/>
    </source>
</evidence>
<evidence type="ECO:0000256" key="1">
    <source>
        <dbReference type="ARBA" id="ARBA00006382"/>
    </source>
</evidence>
<dbReference type="Pfam" id="PF00208">
    <property type="entry name" value="ELFV_dehydrog"/>
    <property type="match status" value="1"/>
</dbReference>
<keyword evidence="3 4" id="KW-0560">Oxidoreductase</keyword>
<dbReference type="PANTHER" id="PTHR11606:SF13">
    <property type="entry name" value="GLUTAMATE DEHYDROGENASE 1, MITOCHONDRIAL"/>
    <property type="match status" value="1"/>
</dbReference>
<evidence type="ECO:0000256" key="5">
    <source>
        <dbReference type="PIRSR" id="PIRSR000185-1"/>
    </source>
</evidence>
<dbReference type="InterPro" id="IPR006097">
    <property type="entry name" value="Glu/Leu/Phe/Val/Trp_DH_dimer"/>
</dbReference>
<dbReference type="InterPro" id="IPR046346">
    <property type="entry name" value="Aminoacid_DH-like_N_sf"/>
</dbReference>
<dbReference type="SUPFAM" id="SSF51735">
    <property type="entry name" value="NAD(P)-binding Rossmann-fold domains"/>
    <property type="match status" value="1"/>
</dbReference>
<dbReference type="PANTHER" id="PTHR11606">
    <property type="entry name" value="GLUTAMATE DEHYDROGENASE"/>
    <property type="match status" value="1"/>
</dbReference>
<dbReference type="InterPro" id="IPR014362">
    <property type="entry name" value="Glu_DH"/>
</dbReference>
<dbReference type="RefSeq" id="WP_008514259.1">
    <property type="nucleotide sequence ID" value="NZ_ACJM01000001.1"/>
</dbReference>
<keyword evidence="6" id="KW-0547">Nucleotide-binding</keyword>
<dbReference type="Gene3D" id="3.40.50.720">
    <property type="entry name" value="NAD(P)-binding Rossmann-like Domain"/>
    <property type="match status" value="1"/>
</dbReference>
<comment type="caution">
    <text evidence="10">The sequence shown here is derived from an EMBL/GenBank/DDBJ whole genome shotgun (WGS) entry which is preliminary data.</text>
</comment>
<dbReference type="Proteomes" id="UP000006443">
    <property type="component" value="Unassembled WGS sequence"/>
</dbReference>
<feature type="binding site" evidence="6">
    <location>
        <position position="197"/>
    </location>
    <ligand>
        <name>NAD(+)</name>
        <dbReference type="ChEBI" id="CHEBI:57540"/>
    </ligand>
</feature>
<dbReference type="InterPro" id="IPR006096">
    <property type="entry name" value="Glu/Leu/Phe/Val/Trp_DH_C"/>
</dbReference>
<dbReference type="GO" id="GO:0004352">
    <property type="term" value="F:glutamate dehydrogenase (NAD+) activity"/>
    <property type="evidence" value="ECO:0007669"/>
    <property type="project" value="TreeGrafter"/>
</dbReference>
<evidence type="ECO:0000256" key="3">
    <source>
        <dbReference type="ARBA" id="ARBA00023002"/>
    </source>
</evidence>
<accession>C0GCY7</accession>
<evidence type="ECO:0000313" key="10">
    <source>
        <dbReference type="EMBL" id="EEG79072.1"/>
    </source>
</evidence>
<keyword evidence="11" id="KW-1185">Reference proteome</keyword>